<proteinExistence type="predicted"/>
<accession>A0A101TDP1</accession>
<name>A0A101TDP1_9ACTN</name>
<reference evidence="1 2" key="1">
    <citation type="submission" date="2015-10" db="EMBL/GenBank/DDBJ databases">
        <title>Draft genome sequence of Streptomyces bungoensis DSM 41781, type strain for the species Streptomyces bungoensis.</title>
        <authorList>
            <person name="Ruckert C."/>
            <person name="Winkler A."/>
            <person name="Kalinowski J."/>
            <person name="Kampfer P."/>
            <person name="Glaeser S."/>
        </authorList>
    </citation>
    <scope>NUCLEOTIDE SEQUENCE [LARGE SCALE GENOMIC DNA]</scope>
    <source>
        <strain evidence="1 2">DSM 41781</strain>
    </source>
</reference>
<sequence length="60" mass="6301">MFVLRVRGAKVILGTDSLSALGTVKGARNGPTEGECLPPDHARTSYATFAQGPDTALTQR</sequence>
<keyword evidence="2" id="KW-1185">Reference proteome</keyword>
<dbReference type="EMBL" id="LMWX01000001">
    <property type="protein sequence ID" value="KUN90342.1"/>
    <property type="molecule type" value="Genomic_DNA"/>
</dbReference>
<comment type="caution">
    <text evidence="1">The sequence shown here is derived from an EMBL/GenBank/DDBJ whole genome shotgun (WGS) entry which is preliminary data.</text>
</comment>
<organism evidence="1 2">
    <name type="scientific">Streptomyces bungoensis</name>
    <dbReference type="NCBI Taxonomy" id="285568"/>
    <lineage>
        <taxon>Bacteria</taxon>
        <taxon>Bacillati</taxon>
        <taxon>Actinomycetota</taxon>
        <taxon>Actinomycetes</taxon>
        <taxon>Kitasatosporales</taxon>
        <taxon>Streptomycetaceae</taxon>
        <taxon>Streptomyces</taxon>
    </lineage>
</organism>
<evidence type="ECO:0000313" key="1">
    <source>
        <dbReference type="EMBL" id="KUN90342.1"/>
    </source>
</evidence>
<evidence type="ECO:0000313" key="2">
    <source>
        <dbReference type="Proteomes" id="UP000053024"/>
    </source>
</evidence>
<gene>
    <name evidence="1" type="ORF">AQJ66_00560</name>
</gene>
<dbReference type="STRING" id="285568.AQJ66_00560"/>
<protein>
    <submittedName>
        <fullName evidence="1">Uncharacterized protein</fullName>
    </submittedName>
</protein>
<dbReference type="AlphaFoldDB" id="A0A101TDP1"/>
<dbReference type="Proteomes" id="UP000053024">
    <property type="component" value="Unassembled WGS sequence"/>
</dbReference>